<evidence type="ECO:0000313" key="2">
    <source>
        <dbReference type="Proteomes" id="UP000292884"/>
    </source>
</evidence>
<gene>
    <name evidence="1" type="ORF">EZ428_09680</name>
</gene>
<accession>A0A4R0MYI6</accession>
<organism evidence="1 2">
    <name type="scientific">Pedobacter frigiditerrae</name>
    <dbReference type="NCBI Taxonomy" id="2530452"/>
    <lineage>
        <taxon>Bacteria</taxon>
        <taxon>Pseudomonadati</taxon>
        <taxon>Bacteroidota</taxon>
        <taxon>Sphingobacteriia</taxon>
        <taxon>Sphingobacteriales</taxon>
        <taxon>Sphingobacteriaceae</taxon>
        <taxon>Pedobacter</taxon>
    </lineage>
</organism>
<dbReference type="Proteomes" id="UP000292884">
    <property type="component" value="Unassembled WGS sequence"/>
</dbReference>
<dbReference type="AlphaFoldDB" id="A0A4R0MYI6"/>
<evidence type="ECO:0000313" key="1">
    <source>
        <dbReference type="EMBL" id="TCC91997.1"/>
    </source>
</evidence>
<comment type="caution">
    <text evidence="1">The sequence shown here is derived from an EMBL/GenBank/DDBJ whole genome shotgun (WGS) entry which is preliminary data.</text>
</comment>
<proteinExistence type="predicted"/>
<reference evidence="1 2" key="1">
    <citation type="submission" date="2019-02" db="EMBL/GenBank/DDBJ databases">
        <title>Pedobacter sp. RP-1-13 sp. nov., isolated from Arctic soil.</title>
        <authorList>
            <person name="Dahal R.H."/>
        </authorList>
    </citation>
    <scope>NUCLEOTIDE SEQUENCE [LARGE SCALE GENOMIC DNA]</scope>
    <source>
        <strain evidence="1 2">RP-1-13</strain>
    </source>
</reference>
<dbReference type="EMBL" id="SJSK01000002">
    <property type="protein sequence ID" value="TCC91997.1"/>
    <property type="molecule type" value="Genomic_DNA"/>
</dbReference>
<dbReference type="RefSeq" id="WP_131552938.1">
    <property type="nucleotide sequence ID" value="NZ_SJSK01000002.1"/>
</dbReference>
<name>A0A4R0MYI6_9SPHI</name>
<keyword evidence="2" id="KW-1185">Reference proteome</keyword>
<protein>
    <submittedName>
        <fullName evidence="1">Uncharacterized protein</fullName>
    </submittedName>
</protein>
<sequence>MNFLKILFPKMFQIKLETNFNSGKSYDEVYKDLGVFKYDIDGFSINYANLSKAVKWSEISALNVYKKDELGVDCITMEIVYDEKYFSIDEETPGWYQFVIKTKEVFPSIPKDWDMEIIQPPFATNYRIIYTKP</sequence>
<dbReference type="OrthoDB" id="1353806at2"/>